<proteinExistence type="predicted"/>
<gene>
    <name evidence="4" type="ORF">Vretifemale_18367</name>
</gene>
<comment type="caution">
    <text evidence="4">The sequence shown here is derived from an EMBL/GenBank/DDBJ whole genome shotgun (WGS) entry which is preliminary data.</text>
</comment>
<dbReference type="OrthoDB" id="531774at2759"/>
<keyword evidence="2" id="KW-0732">Signal</keyword>
<dbReference type="EMBL" id="BNCP01000059">
    <property type="protein sequence ID" value="GIL90668.1"/>
    <property type="molecule type" value="Genomic_DNA"/>
</dbReference>
<keyword evidence="5" id="KW-1185">Reference proteome</keyword>
<dbReference type="Proteomes" id="UP000747110">
    <property type="component" value="Unassembled WGS sequence"/>
</dbReference>
<feature type="compositionally biased region" description="Pro residues" evidence="1">
    <location>
        <begin position="708"/>
        <end position="720"/>
    </location>
</feature>
<feature type="domain" description="Peptidase M11 gametolysin" evidence="3">
    <location>
        <begin position="197"/>
        <end position="501"/>
    </location>
</feature>
<name>A0A8J4D1C9_9CHLO</name>
<feature type="region of interest" description="Disordered" evidence="1">
    <location>
        <begin position="46"/>
        <end position="71"/>
    </location>
</feature>
<sequence>MAIMMYGSNLALLCASIGLLCAIRNAEAVRSEQSITAVGTVAIMSAFGRPPPPDDEPRTSSASTLGENAADNWHTATTANMDLVELRCPELRNPATGFLMPDPDCKVPLRRLMRGLEAVAAFRRENEVLTGDKFTAIFDIVDKASDIGKALNSTRQRLLATAVGAGIPQLRPGSFRLLERGEQKEMYTGSPIQLRAVVYLLDFCGWKNPFRSAEEFRKYMFNEPGSVEGNLQNYYQTCSFNKTLWDPSSVVVLGPFTVDCKGVYDRGFFSTSFDASKRCGPGEQAFWVHAAEDQAQKMATEGSILEAVLQHTPRRRVLVVLPAQAKCGFAGLADVACASATCRSFIKGTYAADVNVLFHELQHNIGLSHAHRGFEEYGDPSDPMGMSMRNSQAVRCHNAPYNWRIGWATTVPSGNLTAGNFTIASNRIRLTIPGSGLTDANMVIANLGRATHEPTSRSIPYPRYFLSYRVRNNTQGGYDRGLPDSYNQKVLIHTYDGTFNERDFNRSDIVDAGPRFLQRDPAFPAGNVWTGPFTPFNSTTGLGGGLRVKVVSVGPSSAVVELCRMYSQTEGKPGSAECDSNLDRDCDGLVAAVDPDCNGEWGSDTILSQGPASPLPDATDGRQASSSPPPTRSPPSSPPPARSTRAPPARSPPSAVVPGPSRSPRFSAPPPSNSPPLPQSMAPPSSPHPRTQPSSLPPSLKPLSSSSLPPPRSQRWPPSPKLRLLPRFPQPSPPLPPPHQQQPPRSRLPTPSNV</sequence>
<evidence type="ECO:0000313" key="5">
    <source>
        <dbReference type="Proteomes" id="UP000747110"/>
    </source>
</evidence>
<feature type="chain" id="PRO_5035292982" description="Peptidase M11 gametolysin domain-containing protein" evidence="2">
    <location>
        <begin position="29"/>
        <end position="754"/>
    </location>
</feature>
<evidence type="ECO:0000256" key="1">
    <source>
        <dbReference type="SAM" id="MobiDB-lite"/>
    </source>
</evidence>
<dbReference type="PANTHER" id="PTHR24216">
    <property type="entry name" value="PAXILLIN-RELATED"/>
    <property type="match status" value="1"/>
</dbReference>
<protein>
    <recommendedName>
        <fullName evidence="3">Peptidase M11 gametolysin domain-containing protein</fullName>
    </recommendedName>
</protein>
<feature type="compositionally biased region" description="Pro residues" evidence="1">
    <location>
        <begin position="627"/>
        <end position="641"/>
    </location>
</feature>
<evidence type="ECO:0000313" key="4">
    <source>
        <dbReference type="EMBL" id="GIL90668.1"/>
    </source>
</evidence>
<feature type="compositionally biased region" description="Low complexity" evidence="1">
    <location>
        <begin position="642"/>
        <end position="666"/>
    </location>
</feature>
<feature type="compositionally biased region" description="Low complexity" evidence="1">
    <location>
        <begin position="742"/>
        <end position="754"/>
    </location>
</feature>
<feature type="signal peptide" evidence="2">
    <location>
        <begin position="1"/>
        <end position="28"/>
    </location>
</feature>
<dbReference type="Pfam" id="PF05548">
    <property type="entry name" value="Peptidase_M11"/>
    <property type="match status" value="1"/>
</dbReference>
<feature type="region of interest" description="Disordered" evidence="1">
    <location>
        <begin position="601"/>
        <end position="754"/>
    </location>
</feature>
<dbReference type="AlphaFoldDB" id="A0A8J4D1C9"/>
<feature type="compositionally biased region" description="Pro residues" evidence="1">
    <location>
        <begin position="728"/>
        <end position="741"/>
    </location>
</feature>
<dbReference type="PANTHER" id="PTHR24216:SF65">
    <property type="entry name" value="PAXILLIN-LIKE PROTEIN 1"/>
    <property type="match status" value="1"/>
</dbReference>
<feature type="compositionally biased region" description="Pro residues" evidence="1">
    <location>
        <begin position="667"/>
        <end position="678"/>
    </location>
</feature>
<reference evidence="4" key="1">
    <citation type="journal article" date="2021" name="Proc. Natl. Acad. Sci. U.S.A.">
        <title>Three genomes in the algal genus Volvox reveal the fate of a haploid sex-determining region after a transition to homothallism.</title>
        <authorList>
            <person name="Yamamoto K."/>
            <person name="Hamaji T."/>
            <person name="Kawai-Toyooka H."/>
            <person name="Matsuzaki R."/>
            <person name="Takahashi F."/>
            <person name="Nishimura Y."/>
            <person name="Kawachi M."/>
            <person name="Noguchi H."/>
            <person name="Minakuchi Y."/>
            <person name="Umen J.G."/>
            <person name="Toyoda A."/>
            <person name="Nozaki H."/>
        </authorList>
    </citation>
    <scope>NUCLEOTIDE SEQUENCE</scope>
    <source>
        <strain evidence="4">NIES-3786</strain>
    </source>
</reference>
<dbReference type="InterPro" id="IPR008752">
    <property type="entry name" value="Peptidase_M11"/>
</dbReference>
<evidence type="ECO:0000259" key="3">
    <source>
        <dbReference type="Pfam" id="PF05548"/>
    </source>
</evidence>
<organism evidence="4 5">
    <name type="scientific">Volvox reticuliferus</name>
    <dbReference type="NCBI Taxonomy" id="1737510"/>
    <lineage>
        <taxon>Eukaryota</taxon>
        <taxon>Viridiplantae</taxon>
        <taxon>Chlorophyta</taxon>
        <taxon>core chlorophytes</taxon>
        <taxon>Chlorophyceae</taxon>
        <taxon>CS clade</taxon>
        <taxon>Chlamydomonadales</taxon>
        <taxon>Volvocaceae</taxon>
        <taxon>Volvox</taxon>
    </lineage>
</organism>
<accession>A0A8J4D1C9</accession>
<evidence type="ECO:0000256" key="2">
    <source>
        <dbReference type="SAM" id="SignalP"/>
    </source>
</evidence>